<dbReference type="AlphaFoldDB" id="A0A0M3SJA2"/>
<dbReference type="Proteomes" id="UP000063919">
    <property type="component" value="Chromosome"/>
</dbReference>
<accession>A0A0M3SJA2</accession>
<dbReference type="STRING" id="362837.SCANT_v1c04920"/>
<protein>
    <submittedName>
        <fullName evidence="1">Uncharacterized protein</fullName>
    </submittedName>
</protein>
<evidence type="ECO:0000313" key="1">
    <source>
        <dbReference type="EMBL" id="ALD66398.1"/>
    </source>
</evidence>
<dbReference type="KEGG" id="scj:SCANT_v1c04920"/>
<dbReference type="OrthoDB" id="390338at2"/>
<proteinExistence type="predicted"/>
<keyword evidence="2" id="KW-1185">Reference proteome</keyword>
<sequence>MKKNDKSAYSINNLYSLGSSEKLESGRTVGKPENLTNNQISKIELLRKSNSMGSSKEKKAVSQLGDLPEEIKKSIEKKAKLHEILNNGRHYTVEDLKIKLAMEKKPIDKKRASQIKEERIMFFKENIEKLKLNKKRKIKIVYEE</sequence>
<dbReference type="PATRIC" id="fig|362837.3.peg.503"/>
<dbReference type="EMBL" id="CP012622">
    <property type="protein sequence ID" value="ALD66398.1"/>
    <property type="molecule type" value="Genomic_DNA"/>
</dbReference>
<organism evidence="1 2">
    <name type="scientific">Spiroplasma cantharicola</name>
    <dbReference type="NCBI Taxonomy" id="362837"/>
    <lineage>
        <taxon>Bacteria</taxon>
        <taxon>Bacillati</taxon>
        <taxon>Mycoplasmatota</taxon>
        <taxon>Mollicutes</taxon>
        <taxon>Entomoplasmatales</taxon>
        <taxon>Spiroplasmataceae</taxon>
        <taxon>Spiroplasma</taxon>
    </lineage>
</organism>
<reference evidence="1 2" key="1">
    <citation type="journal article" date="2015" name="Genome Announc.">
        <title>Complete Genome Sequence of Spiroplasma cantharicola CC-1T (DSM 21588), a Bacterium Isolated from Soldier Beetle (Cantharis carolinus).</title>
        <authorList>
            <person name="Lo W.S."/>
            <person name="Liu P.Y."/>
            <person name="Kuo C.H."/>
        </authorList>
    </citation>
    <scope>NUCLEOTIDE SEQUENCE [LARGE SCALE GENOMIC DNA]</scope>
    <source>
        <strain evidence="1 2">CC-1</strain>
    </source>
</reference>
<gene>
    <name evidence="1" type="ORF">SCANT_v1c04920</name>
</gene>
<dbReference type="RefSeq" id="WP_053946158.1">
    <property type="nucleotide sequence ID" value="NZ_CP012622.1"/>
</dbReference>
<name>A0A0M3SJA2_9MOLU</name>
<evidence type="ECO:0000313" key="2">
    <source>
        <dbReference type="Proteomes" id="UP000063919"/>
    </source>
</evidence>